<comment type="caution">
    <text evidence="2">The sequence shown here is derived from an EMBL/GenBank/DDBJ whole genome shotgun (WGS) entry which is preliminary data.</text>
</comment>
<dbReference type="AlphaFoldDB" id="A0AA88NI70"/>
<dbReference type="Proteomes" id="UP001187415">
    <property type="component" value="Unassembled WGS sequence"/>
</dbReference>
<evidence type="ECO:0000313" key="3">
    <source>
        <dbReference type="Proteomes" id="UP001187415"/>
    </source>
</evidence>
<name>A0AA88NI70_CHASR</name>
<evidence type="ECO:0000256" key="1">
    <source>
        <dbReference type="SAM" id="MobiDB-lite"/>
    </source>
</evidence>
<dbReference type="EMBL" id="JAUPFM010000003">
    <property type="protein sequence ID" value="KAK2856171.1"/>
    <property type="molecule type" value="Genomic_DNA"/>
</dbReference>
<sequence>MKILSPSQAQVSKLPQTPVALDPPKRLVPGSQCRLERSPWPKHSDSGSDPNGSKWDNDGLCSRGNSHRTNVRQFCRAEEVVVEPGNMMMKEQCHEEAEEGLKMLTSI</sequence>
<organism evidence="2 3">
    <name type="scientific">Channa striata</name>
    <name type="common">Snakehead murrel</name>
    <name type="synonym">Ophicephalus striatus</name>
    <dbReference type="NCBI Taxonomy" id="64152"/>
    <lineage>
        <taxon>Eukaryota</taxon>
        <taxon>Metazoa</taxon>
        <taxon>Chordata</taxon>
        <taxon>Craniata</taxon>
        <taxon>Vertebrata</taxon>
        <taxon>Euteleostomi</taxon>
        <taxon>Actinopterygii</taxon>
        <taxon>Neopterygii</taxon>
        <taxon>Teleostei</taxon>
        <taxon>Neoteleostei</taxon>
        <taxon>Acanthomorphata</taxon>
        <taxon>Anabantaria</taxon>
        <taxon>Anabantiformes</taxon>
        <taxon>Channoidei</taxon>
        <taxon>Channidae</taxon>
        <taxon>Channa</taxon>
    </lineage>
</organism>
<evidence type="ECO:0000313" key="2">
    <source>
        <dbReference type="EMBL" id="KAK2856171.1"/>
    </source>
</evidence>
<reference evidence="2" key="1">
    <citation type="submission" date="2023-07" db="EMBL/GenBank/DDBJ databases">
        <title>Chromosome-level Genome Assembly of Striped Snakehead (Channa striata).</title>
        <authorList>
            <person name="Liu H."/>
        </authorList>
    </citation>
    <scope>NUCLEOTIDE SEQUENCE</scope>
    <source>
        <strain evidence="2">Gz</strain>
        <tissue evidence="2">Muscle</tissue>
    </source>
</reference>
<feature type="compositionally biased region" description="Basic and acidic residues" evidence="1">
    <location>
        <begin position="34"/>
        <end position="46"/>
    </location>
</feature>
<gene>
    <name evidence="2" type="ORF">Q5P01_004906</name>
</gene>
<protein>
    <submittedName>
        <fullName evidence="2">Uncharacterized protein</fullName>
    </submittedName>
</protein>
<proteinExistence type="predicted"/>
<feature type="region of interest" description="Disordered" evidence="1">
    <location>
        <begin position="1"/>
        <end position="68"/>
    </location>
</feature>
<accession>A0AA88NI70</accession>
<keyword evidence="3" id="KW-1185">Reference proteome</keyword>
<feature type="compositionally biased region" description="Polar residues" evidence="1">
    <location>
        <begin position="1"/>
        <end position="15"/>
    </location>
</feature>